<keyword evidence="4" id="KW-0418">Kinase</keyword>
<keyword evidence="9" id="KW-1185">Reference proteome</keyword>
<dbReference type="Pfam" id="PF00069">
    <property type="entry name" value="Pkinase"/>
    <property type="match status" value="1"/>
</dbReference>
<evidence type="ECO:0000256" key="6">
    <source>
        <dbReference type="PROSITE-ProRule" id="PRU10141"/>
    </source>
</evidence>
<keyword evidence="1" id="KW-0723">Serine/threonine-protein kinase</keyword>
<sequence length="351" mass="40026">MGQQIDNIQLYNDWGDYVSEDKEYDITDLTEGIDEYAIRTDYPGLPCYPVTVGELIKGDGKSYRIEHKLGHGAFSTTWLALEVEANTSVALKIHRTLTTAGQTEGRIHQELRKSIPDPDINDRNVMLGLITDALDQRKTPSERYKQVGRPQKFALPSCDFGWKAGDLVAPIEWPSSMVAKTAFLSDFGSTRRAGSAVVDYCLPPRECCPPELFHKGFEPTYESDMWGFMCVFATLMTGSSPFSGWSESGTLGCIYNLLGPLPQEWEGLYKWPEEYADEERRKWYGQPARQEGSLEDYLDRCREDLVGSRERELILDLMRKGFRYKPSQRITAQQFMDDKSFLELMSIHGME</sequence>
<protein>
    <recommendedName>
        <fullName evidence="7">Protein kinase domain-containing protein</fullName>
    </recommendedName>
</protein>
<keyword evidence="5 6" id="KW-0067">ATP-binding</keyword>
<evidence type="ECO:0000256" key="5">
    <source>
        <dbReference type="ARBA" id="ARBA00022840"/>
    </source>
</evidence>
<dbReference type="Gene3D" id="3.30.200.20">
    <property type="entry name" value="Phosphorylase Kinase, domain 1"/>
    <property type="match status" value="1"/>
</dbReference>
<evidence type="ECO:0000256" key="1">
    <source>
        <dbReference type="ARBA" id="ARBA00022527"/>
    </source>
</evidence>
<evidence type="ECO:0000313" key="8">
    <source>
        <dbReference type="EMBL" id="KAL1867492.1"/>
    </source>
</evidence>
<keyword evidence="3 6" id="KW-0547">Nucleotide-binding</keyword>
<name>A0ABR3WVM9_9PEZI</name>
<dbReference type="SMART" id="SM00220">
    <property type="entry name" value="S_TKc"/>
    <property type="match status" value="1"/>
</dbReference>
<dbReference type="Proteomes" id="UP001583177">
    <property type="component" value="Unassembled WGS sequence"/>
</dbReference>
<dbReference type="InterPro" id="IPR051175">
    <property type="entry name" value="CLK_kinases"/>
</dbReference>
<evidence type="ECO:0000256" key="2">
    <source>
        <dbReference type="ARBA" id="ARBA00022679"/>
    </source>
</evidence>
<dbReference type="InterPro" id="IPR017441">
    <property type="entry name" value="Protein_kinase_ATP_BS"/>
</dbReference>
<dbReference type="InterPro" id="IPR011009">
    <property type="entry name" value="Kinase-like_dom_sf"/>
</dbReference>
<comment type="caution">
    <text evidence="8">The sequence shown here is derived from an EMBL/GenBank/DDBJ whole genome shotgun (WGS) entry which is preliminary data.</text>
</comment>
<dbReference type="PROSITE" id="PS00107">
    <property type="entry name" value="PROTEIN_KINASE_ATP"/>
    <property type="match status" value="1"/>
</dbReference>
<dbReference type="EMBL" id="JAWRVE010000050">
    <property type="protein sequence ID" value="KAL1867492.1"/>
    <property type="molecule type" value="Genomic_DNA"/>
</dbReference>
<dbReference type="PANTHER" id="PTHR45646:SF11">
    <property type="entry name" value="SERINE_THREONINE-PROTEIN KINASE DOA"/>
    <property type="match status" value="1"/>
</dbReference>
<evidence type="ECO:0000256" key="3">
    <source>
        <dbReference type="ARBA" id="ARBA00022741"/>
    </source>
</evidence>
<dbReference type="Gene3D" id="1.10.510.10">
    <property type="entry name" value="Transferase(Phosphotransferase) domain 1"/>
    <property type="match status" value="1"/>
</dbReference>
<evidence type="ECO:0000259" key="7">
    <source>
        <dbReference type="PROSITE" id="PS50011"/>
    </source>
</evidence>
<reference evidence="8 9" key="1">
    <citation type="journal article" date="2024" name="IMA Fungus">
        <title>IMA Genome - F19 : A genome assembly and annotation guide to empower mycologists, including annotated draft genome sequences of Ceratocystis pirilliformis, Diaporthe australafricana, Fusarium ophioides, Paecilomyces lecythidis, and Sporothrix stenoceras.</title>
        <authorList>
            <person name="Aylward J."/>
            <person name="Wilson A.M."/>
            <person name="Visagie C.M."/>
            <person name="Spraker J."/>
            <person name="Barnes I."/>
            <person name="Buitendag C."/>
            <person name="Ceriani C."/>
            <person name="Del Mar Angel L."/>
            <person name="du Plessis D."/>
            <person name="Fuchs T."/>
            <person name="Gasser K."/>
            <person name="Kramer D."/>
            <person name="Li W."/>
            <person name="Munsamy K."/>
            <person name="Piso A."/>
            <person name="Price J.L."/>
            <person name="Sonnekus B."/>
            <person name="Thomas C."/>
            <person name="van der Nest A."/>
            <person name="van Dijk A."/>
            <person name="van Heerden A."/>
            <person name="van Vuuren N."/>
            <person name="Yilmaz N."/>
            <person name="Duong T.A."/>
            <person name="van der Merwe N.A."/>
            <person name="Wingfield M.J."/>
            <person name="Wingfield B.D."/>
        </authorList>
    </citation>
    <scope>NUCLEOTIDE SEQUENCE [LARGE SCALE GENOMIC DNA]</scope>
    <source>
        <strain evidence="8 9">CMW 18300</strain>
    </source>
</reference>
<evidence type="ECO:0000313" key="9">
    <source>
        <dbReference type="Proteomes" id="UP001583177"/>
    </source>
</evidence>
<keyword evidence="2" id="KW-0808">Transferase</keyword>
<dbReference type="SUPFAM" id="SSF56112">
    <property type="entry name" value="Protein kinase-like (PK-like)"/>
    <property type="match status" value="1"/>
</dbReference>
<feature type="domain" description="Protein kinase" evidence="7">
    <location>
        <begin position="1"/>
        <end position="342"/>
    </location>
</feature>
<feature type="binding site" evidence="6">
    <location>
        <position position="92"/>
    </location>
    <ligand>
        <name>ATP</name>
        <dbReference type="ChEBI" id="CHEBI:30616"/>
    </ligand>
</feature>
<dbReference type="PANTHER" id="PTHR45646">
    <property type="entry name" value="SERINE/THREONINE-PROTEIN KINASE DOA-RELATED"/>
    <property type="match status" value="1"/>
</dbReference>
<organism evidence="8 9">
    <name type="scientific">Diaporthe australafricana</name>
    <dbReference type="NCBI Taxonomy" id="127596"/>
    <lineage>
        <taxon>Eukaryota</taxon>
        <taxon>Fungi</taxon>
        <taxon>Dikarya</taxon>
        <taxon>Ascomycota</taxon>
        <taxon>Pezizomycotina</taxon>
        <taxon>Sordariomycetes</taxon>
        <taxon>Sordariomycetidae</taxon>
        <taxon>Diaporthales</taxon>
        <taxon>Diaporthaceae</taxon>
        <taxon>Diaporthe</taxon>
    </lineage>
</organism>
<evidence type="ECO:0000256" key="4">
    <source>
        <dbReference type="ARBA" id="ARBA00022777"/>
    </source>
</evidence>
<dbReference type="InterPro" id="IPR000719">
    <property type="entry name" value="Prot_kinase_dom"/>
</dbReference>
<accession>A0ABR3WVM9</accession>
<dbReference type="PROSITE" id="PS50011">
    <property type="entry name" value="PROTEIN_KINASE_DOM"/>
    <property type="match status" value="1"/>
</dbReference>
<gene>
    <name evidence="8" type="ORF">Daus18300_006336</name>
</gene>
<proteinExistence type="predicted"/>